<dbReference type="Gene3D" id="3.30.70.1440">
    <property type="entry name" value="Multidrug efflux transporter AcrB pore domain"/>
    <property type="match status" value="1"/>
</dbReference>
<evidence type="ECO:0000313" key="9">
    <source>
        <dbReference type="EMBL" id="MBJ2258476.1"/>
    </source>
</evidence>
<feature type="transmembrane region" description="Helical" evidence="8">
    <location>
        <begin position="12"/>
        <end position="32"/>
    </location>
</feature>
<dbReference type="RefSeq" id="WP_019828952.1">
    <property type="nucleotide sequence ID" value="NZ_ATLR01000048.1"/>
</dbReference>
<dbReference type="SUPFAM" id="SSF82714">
    <property type="entry name" value="Multidrug efflux transporter AcrB TolC docking domain, DN and DC subdomains"/>
    <property type="match status" value="2"/>
</dbReference>
<evidence type="ECO:0000256" key="7">
    <source>
        <dbReference type="ARBA" id="ARBA00023136"/>
    </source>
</evidence>
<dbReference type="FunFam" id="3.30.70.1430:FF:000001">
    <property type="entry name" value="Efflux pump membrane transporter"/>
    <property type="match status" value="1"/>
</dbReference>
<dbReference type="SUPFAM" id="SSF82866">
    <property type="entry name" value="Multidrug efflux transporter AcrB transmembrane domain"/>
    <property type="match status" value="2"/>
</dbReference>
<dbReference type="FunFam" id="1.20.1640.10:FF:000001">
    <property type="entry name" value="Efflux pump membrane transporter"/>
    <property type="match status" value="1"/>
</dbReference>
<keyword evidence="2" id="KW-0813">Transport</keyword>
<dbReference type="Gene3D" id="3.30.70.1320">
    <property type="entry name" value="Multidrug efflux transporter AcrB pore domain like"/>
    <property type="match status" value="1"/>
</dbReference>
<dbReference type="Gene3D" id="3.30.2090.10">
    <property type="entry name" value="Multidrug efflux transporter AcrB TolC docking domain, DN and DC subdomains"/>
    <property type="match status" value="2"/>
</dbReference>
<dbReference type="EMBL" id="LT629795">
    <property type="protein sequence ID" value="SDU55992.1"/>
    <property type="molecule type" value="Genomic_DNA"/>
</dbReference>
<dbReference type="PANTHER" id="PTHR32063:SF21">
    <property type="entry name" value="MULTIDRUG RESISTANCE PROTEIN MDTB"/>
    <property type="match status" value="1"/>
</dbReference>
<feature type="transmembrane region" description="Helical" evidence="8">
    <location>
        <begin position="955"/>
        <end position="976"/>
    </location>
</feature>
<dbReference type="EMBL" id="JAEKCZ010000018">
    <property type="protein sequence ID" value="MBJ2258476.1"/>
    <property type="molecule type" value="Genomic_DNA"/>
</dbReference>
<evidence type="ECO:0000256" key="6">
    <source>
        <dbReference type="ARBA" id="ARBA00022989"/>
    </source>
</evidence>
<keyword evidence="11" id="KW-1185">Reference proteome</keyword>
<feature type="transmembrane region" description="Helical" evidence="8">
    <location>
        <begin position="910"/>
        <end position="935"/>
    </location>
</feature>
<dbReference type="Proteomes" id="UP000182058">
    <property type="component" value="Chromosome I"/>
</dbReference>
<keyword evidence="4" id="KW-0997">Cell inner membrane</keyword>
<keyword evidence="5 8" id="KW-0812">Transmembrane</keyword>
<name>A0A8I1FWZ6_9PSED</name>
<sequence length="1033" mass="111396">MNLSRLFILRPVATTLCMLAIVLSGIIAYRLLPVSALPQVDYPTIRVMTLYPGASPDVMTSAVTAPLERQFGQMPGLTQMASTSSGGASVLTLRFNLDINMDVAEQQVQAAINAASNLLPNDLPAPPVYNKVNPADTPVLTLAISSKTMPLPKLNDLVDTRMAQKIAQISGVGMVSIAGGQRQAVRIKVNPEALAANGLNLSDVRALIGASNVNQPKGNFDGPTRVSMLDANDQLKTPQEYAELILAYNNGAPLRLKDVAEIVDGAENERLAAWANENQAVLLNIQRQPGANVIEVVDRIKALLPSITDNLPAGIDVTVLTDRTQTIRASVRDVQYELLIAIALVVMVTFLFLRRASATLIPSIAVPLSLVGTFGVMYLAGFSINNLTLMALTIATGFVVDDAIVMLENISRYIEEGDSPMQAALKGAKQIGFTLISLTLSLIAVLIPLLFMADVVGRLFREFAITLAVAILISLVVSLTLTPMMCARLLKAEPKPQEQGRFYRASGAVIDWMIAEYGRMLQWVLKHQPLTLLVAIGTLALTVFLYMVVPKGFFPVQDTGVIQGISEAPQSISFSAMSQRQQELGKIILQDPDVESLSSYIGVDGDNPTLNSGRMLINLKPHSERSDSATEVIARLQPQLDKLAGIRLFMQPVQDLTIEDRVSRTQYQFSLSSPDAELLSTWSEKLVTALNNQPELADVASDLQDKGLQVYLVIDRDAASRLGVSVANITDALYDAFGQRQISTIYTQASQYRVVLQAKDGEKIGPQALDQIHVKTTDGGQVRLSSLAKVEERQAQLAISHIGQFPSVMVSFNLAPGVALGQAVELIDQVQKDIGMPLGVKTEFQGAAQAFQASLSSTLLLILAAVVTMYIVLGVLYESYIHPITILSTLPSAAVGALLALILSGNDLGMIAIIGIILLIGIVKKNAIMMIDFALDAERNQGMAPEQAIYQAALLRFRPILMTTLAALFGAVPLMLATGSGAELRQPLGLVMVGGLLVSQVLTLFTTPVIYLYFDRLGRRWRGDDAQAEQASV</sequence>
<dbReference type="Proteomes" id="UP000658390">
    <property type="component" value="Unassembled WGS sequence"/>
</dbReference>
<accession>A0A8I1FWZ6</accession>
<dbReference type="Pfam" id="PF00873">
    <property type="entry name" value="ACR_tran"/>
    <property type="match status" value="1"/>
</dbReference>
<dbReference type="OrthoDB" id="9757904at2"/>
<proteinExistence type="predicted"/>
<feature type="transmembrane region" description="Helical" evidence="8">
    <location>
        <begin position="334"/>
        <end position="353"/>
    </location>
</feature>
<dbReference type="NCBIfam" id="NF007798">
    <property type="entry name" value="PRK10503.1"/>
    <property type="match status" value="1"/>
</dbReference>
<protein>
    <submittedName>
        <fullName evidence="9">MdtB/MuxB family multidrug efflux RND transporter permease subunit</fullName>
    </submittedName>
    <submittedName>
        <fullName evidence="10">Multidrug efflux pump</fullName>
    </submittedName>
</protein>
<dbReference type="Gene3D" id="1.20.1640.10">
    <property type="entry name" value="Multidrug efflux transporter AcrB transmembrane domain"/>
    <property type="match status" value="2"/>
</dbReference>
<dbReference type="GeneID" id="96620249"/>
<dbReference type="Gene3D" id="3.30.70.1430">
    <property type="entry name" value="Multidrug efflux transporter AcrB pore domain"/>
    <property type="match status" value="2"/>
</dbReference>
<reference evidence="9" key="2">
    <citation type="submission" date="2020-12" db="EMBL/GenBank/DDBJ databases">
        <title>Antibiotic resistance and phylogeny of Pseudomonas spp. isolated over three decades from chicken meat in the Norwegian food chain.</title>
        <authorList>
            <person name="Moen B."/>
        </authorList>
    </citation>
    <scope>NUCLEOTIDE SEQUENCE</scope>
    <source>
        <strain evidence="9">MF6762</strain>
    </source>
</reference>
<gene>
    <name evidence="9" type="ORF">JFT45_18380</name>
    <name evidence="10" type="ORF">SAMN04490201_2637</name>
</gene>
<evidence type="ECO:0000256" key="3">
    <source>
        <dbReference type="ARBA" id="ARBA00022475"/>
    </source>
</evidence>
<evidence type="ECO:0000313" key="10">
    <source>
        <dbReference type="EMBL" id="SDU55992.1"/>
    </source>
</evidence>
<dbReference type="InterPro" id="IPR001036">
    <property type="entry name" value="Acrflvin-R"/>
</dbReference>
<feature type="transmembrane region" description="Helical" evidence="8">
    <location>
        <begin position="431"/>
        <end position="451"/>
    </location>
</feature>
<organism evidence="9 12">
    <name type="scientific">Pseudomonas psychrophila</name>
    <dbReference type="NCBI Taxonomy" id="122355"/>
    <lineage>
        <taxon>Bacteria</taxon>
        <taxon>Pseudomonadati</taxon>
        <taxon>Pseudomonadota</taxon>
        <taxon>Gammaproteobacteria</taxon>
        <taxon>Pseudomonadales</taxon>
        <taxon>Pseudomonadaceae</taxon>
        <taxon>Pseudomonas</taxon>
    </lineage>
</organism>
<dbReference type="SUPFAM" id="SSF82693">
    <property type="entry name" value="Multidrug efflux transporter AcrB pore domain, PN1, PN2, PC1 and PC2 subdomains"/>
    <property type="match status" value="4"/>
</dbReference>
<reference evidence="10 11" key="1">
    <citation type="submission" date="2016-10" db="EMBL/GenBank/DDBJ databases">
        <authorList>
            <person name="Varghese N."/>
            <person name="Submissions S."/>
        </authorList>
    </citation>
    <scope>NUCLEOTIDE SEQUENCE [LARGE SCALE GENOMIC DNA]</scope>
    <source>
        <strain evidence="10 11">BS3667</strain>
    </source>
</reference>
<feature type="transmembrane region" description="Helical" evidence="8">
    <location>
        <begin position="859"/>
        <end position="877"/>
    </location>
</feature>
<evidence type="ECO:0000256" key="1">
    <source>
        <dbReference type="ARBA" id="ARBA00004429"/>
    </source>
</evidence>
<keyword evidence="6 8" id="KW-1133">Transmembrane helix</keyword>
<evidence type="ECO:0000256" key="4">
    <source>
        <dbReference type="ARBA" id="ARBA00022519"/>
    </source>
</evidence>
<keyword evidence="3" id="KW-1003">Cell membrane</keyword>
<dbReference type="GO" id="GO:0042910">
    <property type="term" value="F:xenobiotic transmembrane transporter activity"/>
    <property type="evidence" value="ECO:0007669"/>
    <property type="project" value="TreeGrafter"/>
</dbReference>
<feature type="transmembrane region" description="Helical" evidence="8">
    <location>
        <begin position="530"/>
        <end position="549"/>
    </location>
</feature>
<keyword evidence="7 8" id="KW-0472">Membrane</keyword>
<dbReference type="PANTHER" id="PTHR32063">
    <property type="match status" value="1"/>
</dbReference>
<dbReference type="InterPro" id="IPR027463">
    <property type="entry name" value="AcrB_DN_DC_subdom"/>
</dbReference>
<feature type="transmembrane region" description="Helical" evidence="8">
    <location>
        <begin position="988"/>
        <end position="1014"/>
    </location>
</feature>
<feature type="transmembrane region" description="Helical" evidence="8">
    <location>
        <begin position="360"/>
        <end position="381"/>
    </location>
</feature>
<dbReference type="AlphaFoldDB" id="A0A8I1FWZ6"/>
<evidence type="ECO:0000313" key="12">
    <source>
        <dbReference type="Proteomes" id="UP000658390"/>
    </source>
</evidence>
<comment type="subcellular location">
    <subcellularLocation>
        <location evidence="1">Cell inner membrane</location>
        <topology evidence="1">Multi-pass membrane protein</topology>
    </subcellularLocation>
</comment>
<dbReference type="NCBIfam" id="NF033617">
    <property type="entry name" value="RND_permease_2"/>
    <property type="match status" value="1"/>
</dbReference>
<dbReference type="GO" id="GO:0005886">
    <property type="term" value="C:plasma membrane"/>
    <property type="evidence" value="ECO:0007669"/>
    <property type="project" value="UniProtKB-SubCell"/>
</dbReference>
<evidence type="ECO:0000256" key="8">
    <source>
        <dbReference type="SAM" id="Phobius"/>
    </source>
</evidence>
<evidence type="ECO:0000256" key="2">
    <source>
        <dbReference type="ARBA" id="ARBA00022448"/>
    </source>
</evidence>
<dbReference type="PRINTS" id="PR00702">
    <property type="entry name" value="ACRIFLAVINRP"/>
</dbReference>
<evidence type="ECO:0000313" key="11">
    <source>
        <dbReference type="Proteomes" id="UP000182058"/>
    </source>
</evidence>
<evidence type="ECO:0000256" key="5">
    <source>
        <dbReference type="ARBA" id="ARBA00022692"/>
    </source>
</evidence>
<feature type="transmembrane region" description="Helical" evidence="8">
    <location>
        <begin position="463"/>
        <end position="481"/>
    </location>
</feature>